<organism evidence="1 2">
    <name type="scientific">Paraglaciecola chathamensis S18K6</name>
    <dbReference type="NCBI Taxonomy" id="1127672"/>
    <lineage>
        <taxon>Bacteria</taxon>
        <taxon>Pseudomonadati</taxon>
        <taxon>Pseudomonadota</taxon>
        <taxon>Gammaproteobacteria</taxon>
        <taxon>Alteromonadales</taxon>
        <taxon>Alteromonadaceae</taxon>
        <taxon>Paraglaciecola</taxon>
    </lineage>
</organism>
<sequence length="44" mass="4929">MLKIPPTFVFICIEMSAIAKKGKDYVKPLIGDELNVLSLRHNGK</sequence>
<accession>A0AAV3V4P4</accession>
<gene>
    <name evidence="1" type="ORF">GCHA_3722</name>
</gene>
<dbReference type="AlphaFoldDB" id="A0AAV3V4P4"/>
<proteinExistence type="predicted"/>
<reference evidence="1 2" key="1">
    <citation type="journal article" date="2017" name="Antonie Van Leeuwenhoek">
        <title>Rhizobium rhizosphaerae sp. nov., a novel species isolated from rice rhizosphere.</title>
        <authorList>
            <person name="Zhao J.J."/>
            <person name="Zhang J."/>
            <person name="Zhang R.J."/>
            <person name="Zhang C.W."/>
            <person name="Yin H.Q."/>
            <person name="Zhang X.X."/>
        </authorList>
    </citation>
    <scope>NUCLEOTIDE SEQUENCE [LARGE SCALE GENOMIC DNA]</scope>
    <source>
        <strain evidence="1 2">S18K6</strain>
    </source>
</reference>
<comment type="caution">
    <text evidence="1">The sequence shown here is derived from an EMBL/GenBank/DDBJ whole genome shotgun (WGS) entry which is preliminary data.</text>
</comment>
<evidence type="ECO:0000313" key="2">
    <source>
        <dbReference type="Proteomes" id="UP000006320"/>
    </source>
</evidence>
<evidence type="ECO:0000313" key="1">
    <source>
        <dbReference type="EMBL" id="GAC11652.1"/>
    </source>
</evidence>
<dbReference type="EMBL" id="BAEM01000045">
    <property type="protein sequence ID" value="GAC11652.1"/>
    <property type="molecule type" value="Genomic_DNA"/>
</dbReference>
<dbReference type="Proteomes" id="UP000006320">
    <property type="component" value="Unassembled WGS sequence"/>
</dbReference>
<name>A0AAV3V4P4_9ALTE</name>
<protein>
    <submittedName>
        <fullName evidence="1">Uncharacterized protein</fullName>
    </submittedName>
</protein>